<evidence type="ECO:0000256" key="5">
    <source>
        <dbReference type="ARBA" id="ARBA00023306"/>
    </source>
</evidence>
<protein>
    <recommendedName>
        <fullName evidence="1">Anaphase-promoting complex subunit 4</fullName>
    </recommendedName>
</protein>
<evidence type="ECO:0000256" key="3">
    <source>
        <dbReference type="ARBA" id="ARBA00022776"/>
    </source>
</evidence>
<evidence type="ECO:0000256" key="6">
    <source>
        <dbReference type="SAM" id="MobiDB-lite"/>
    </source>
</evidence>
<keyword evidence="3" id="KW-0498">Mitosis</keyword>
<evidence type="ECO:0000313" key="8">
    <source>
        <dbReference type="EMBL" id="CEQ38948.1"/>
    </source>
</evidence>
<gene>
    <name evidence="8" type="primary">SPOSA6832_00426</name>
</gene>
<sequence>MGGLGLKGKGKAKASPVGKVEQLAWSPNGNYLAVALTPATPSDSSTLALLSVHTGQALLPPSLPLPTSFAVTHLSWHPLSLPSDPLLRSWALDLILRLPALPKITKEGLSTAAGGGPGGPGGLGGPGGIGGGQGGVFGAKQAMLERERAKEAQRVLNLREATPGGFPTVLPDGRPDDAAQTGDAGVRGMLRVKGETQDETEKTVLCVGDSQGMVHLYLGGSVFLGSVNAGEGDFIVGITVLHSSPSSTSAHLAIYTALSASESISPLSLRRLSFPLPPSLQLVIRQSSALRATIQHVFEALQEVRDLWDEARRIGKGWLQRITDVSRPHGVAHPPATQLLLLLLTGRPTRALHDFLASKMNERGLVKWEQAMALALERLKKVGWMSVEPAMERAVLLLLEIEAWARWPEKFASYGFDRTAILRAVEVAKEVIRSSARLQRIAEEEERCFKSFSLWLHYELEKLAQQEGSEIRLQASFLPLPVGSYIRHSLAPSTSPIAPFLSFGLASAPLSSNAELAAAESWIEGMKVGRTEAQEVAERLGTETLEQVLKRMPEELKGQIDAQAVAAVSRLSGGSGRVGEGTDADEPPVQLPFAALDPASTDERRPGTSLSPAKRLAEDANPKPPVSISVMLHLLARLSGEIMAGAVRRVGEGAQVEEKVVRGPIDGEGMARRVRTRVAEGTMVEAY</sequence>
<dbReference type="InterPro" id="IPR024789">
    <property type="entry name" value="APC4"/>
</dbReference>
<organism evidence="8 9">
    <name type="scientific">Sporidiobolus salmonicolor</name>
    <name type="common">Yeast-like fungus</name>
    <name type="synonym">Sporobolomyces salmonicolor</name>
    <dbReference type="NCBI Taxonomy" id="5005"/>
    <lineage>
        <taxon>Eukaryota</taxon>
        <taxon>Fungi</taxon>
        <taxon>Dikarya</taxon>
        <taxon>Basidiomycota</taxon>
        <taxon>Pucciniomycotina</taxon>
        <taxon>Microbotryomycetes</taxon>
        <taxon>Sporidiobolales</taxon>
        <taxon>Sporidiobolaceae</taxon>
        <taxon>Sporobolomyces</taxon>
    </lineage>
</organism>
<keyword evidence="2" id="KW-0132">Cell division</keyword>
<dbReference type="AlphaFoldDB" id="A0A0D6EGN3"/>
<dbReference type="Proteomes" id="UP000243876">
    <property type="component" value="Unassembled WGS sequence"/>
</dbReference>
<keyword evidence="5" id="KW-0131">Cell cycle</keyword>
<evidence type="ECO:0000256" key="2">
    <source>
        <dbReference type="ARBA" id="ARBA00022618"/>
    </source>
</evidence>
<keyword evidence="9" id="KW-1185">Reference proteome</keyword>
<dbReference type="Pfam" id="PF12896">
    <property type="entry name" value="ANAPC4"/>
    <property type="match status" value="1"/>
</dbReference>
<dbReference type="GO" id="GO:0051301">
    <property type="term" value="P:cell division"/>
    <property type="evidence" value="ECO:0007669"/>
    <property type="project" value="UniProtKB-KW"/>
</dbReference>
<dbReference type="GO" id="GO:0005680">
    <property type="term" value="C:anaphase-promoting complex"/>
    <property type="evidence" value="ECO:0007669"/>
    <property type="project" value="InterPro"/>
</dbReference>
<dbReference type="GO" id="GO:0034399">
    <property type="term" value="C:nuclear periphery"/>
    <property type="evidence" value="ECO:0007669"/>
    <property type="project" value="TreeGrafter"/>
</dbReference>
<feature type="region of interest" description="Disordered" evidence="6">
    <location>
        <begin position="109"/>
        <end position="136"/>
    </location>
</feature>
<keyword evidence="4" id="KW-0833">Ubl conjugation pathway</keyword>
<proteinExistence type="predicted"/>
<name>A0A0D6EGN3_SPOSA</name>
<dbReference type="GO" id="GO:0070979">
    <property type="term" value="P:protein K11-linked ubiquitination"/>
    <property type="evidence" value="ECO:0007669"/>
    <property type="project" value="TreeGrafter"/>
</dbReference>
<accession>A0A0D6EGN3</accession>
<evidence type="ECO:0000259" key="7">
    <source>
        <dbReference type="Pfam" id="PF12896"/>
    </source>
</evidence>
<feature type="compositionally biased region" description="Gly residues" evidence="6">
    <location>
        <begin position="113"/>
        <end position="136"/>
    </location>
</feature>
<dbReference type="PANTHER" id="PTHR13260">
    <property type="entry name" value="ANAPHASE PROMOTING COMPLEX SUBUNIT 4 APC4"/>
    <property type="match status" value="1"/>
</dbReference>
<dbReference type="PANTHER" id="PTHR13260:SF0">
    <property type="entry name" value="ANAPHASE-PROMOTING COMPLEX SUBUNIT 4"/>
    <property type="match status" value="1"/>
</dbReference>
<feature type="region of interest" description="Disordered" evidence="6">
    <location>
        <begin position="595"/>
        <end position="622"/>
    </location>
</feature>
<evidence type="ECO:0000256" key="4">
    <source>
        <dbReference type="ARBA" id="ARBA00022786"/>
    </source>
</evidence>
<dbReference type="GO" id="GO:0031145">
    <property type="term" value="P:anaphase-promoting complex-dependent catabolic process"/>
    <property type="evidence" value="ECO:0007669"/>
    <property type="project" value="InterPro"/>
</dbReference>
<reference evidence="9" key="1">
    <citation type="submission" date="2015-02" db="EMBL/GenBank/DDBJ databases">
        <authorList>
            <person name="Gon?alves P."/>
        </authorList>
    </citation>
    <scope>NUCLEOTIDE SEQUENCE [LARGE SCALE GENOMIC DNA]</scope>
</reference>
<dbReference type="OrthoDB" id="10259843at2759"/>
<feature type="domain" description="Anaphase-promoting complex subunit 4 long" evidence="7">
    <location>
        <begin position="277"/>
        <end position="465"/>
    </location>
</feature>
<dbReference type="EMBL" id="CENE01000001">
    <property type="protein sequence ID" value="CEQ38948.1"/>
    <property type="molecule type" value="Genomic_DNA"/>
</dbReference>
<evidence type="ECO:0000256" key="1">
    <source>
        <dbReference type="ARBA" id="ARBA00016067"/>
    </source>
</evidence>
<evidence type="ECO:0000313" key="9">
    <source>
        <dbReference type="Proteomes" id="UP000243876"/>
    </source>
</evidence>
<dbReference type="InterPro" id="IPR024790">
    <property type="entry name" value="APC4_long_dom"/>
</dbReference>